<dbReference type="AlphaFoldDB" id="A0A8B8BZ09"/>
<dbReference type="RefSeq" id="XP_022308632.1">
    <property type="nucleotide sequence ID" value="XM_022452924.1"/>
</dbReference>
<name>A0A8B8BZ09_CRAVI</name>
<dbReference type="KEGG" id="cvn:111114562"/>
<protein>
    <submittedName>
        <fullName evidence="3">Uncharacterized protein LOC111114562</fullName>
    </submittedName>
</protein>
<gene>
    <name evidence="3" type="primary">LOC111114562</name>
</gene>
<keyword evidence="2" id="KW-1185">Reference proteome</keyword>
<dbReference type="GeneID" id="111114562"/>
<organism evidence="2 3">
    <name type="scientific">Crassostrea virginica</name>
    <name type="common">Eastern oyster</name>
    <dbReference type="NCBI Taxonomy" id="6565"/>
    <lineage>
        <taxon>Eukaryota</taxon>
        <taxon>Metazoa</taxon>
        <taxon>Spiralia</taxon>
        <taxon>Lophotrochozoa</taxon>
        <taxon>Mollusca</taxon>
        <taxon>Bivalvia</taxon>
        <taxon>Autobranchia</taxon>
        <taxon>Pteriomorphia</taxon>
        <taxon>Ostreida</taxon>
        <taxon>Ostreoidea</taxon>
        <taxon>Ostreidae</taxon>
        <taxon>Crassostrea</taxon>
    </lineage>
</organism>
<feature type="compositionally biased region" description="Polar residues" evidence="1">
    <location>
        <begin position="65"/>
        <end position="88"/>
    </location>
</feature>
<proteinExistence type="predicted"/>
<evidence type="ECO:0000256" key="1">
    <source>
        <dbReference type="SAM" id="MobiDB-lite"/>
    </source>
</evidence>
<evidence type="ECO:0000313" key="3">
    <source>
        <dbReference type="RefSeq" id="XP_022308632.1"/>
    </source>
</evidence>
<feature type="region of interest" description="Disordered" evidence="1">
    <location>
        <begin position="39"/>
        <end position="109"/>
    </location>
</feature>
<reference evidence="3" key="1">
    <citation type="submission" date="2025-08" db="UniProtKB">
        <authorList>
            <consortium name="RefSeq"/>
        </authorList>
    </citation>
    <scope>IDENTIFICATION</scope>
    <source>
        <tissue evidence="3">Whole sample</tissue>
    </source>
</reference>
<dbReference type="Proteomes" id="UP000694844">
    <property type="component" value="Chromosome 9"/>
</dbReference>
<evidence type="ECO:0000313" key="2">
    <source>
        <dbReference type="Proteomes" id="UP000694844"/>
    </source>
</evidence>
<feature type="compositionally biased region" description="Basic and acidic residues" evidence="1">
    <location>
        <begin position="89"/>
        <end position="109"/>
    </location>
</feature>
<sequence>MLERYKDSLSDLVHLLKVDLKNSAAQREEDIVNDYWRKELKSQPAQSPTSKAKPALASEKKTPANEKSAQQTSNISTINVSKSVQPEPSKTEEMSTSKKENRKLGRELL</sequence>
<accession>A0A8B8BZ09</accession>